<dbReference type="PANTHER" id="PTHR43792">
    <property type="entry name" value="GNAT FAMILY, PUTATIVE (AFU_ORTHOLOGUE AFUA_3G00765)-RELATED-RELATED"/>
    <property type="match status" value="1"/>
</dbReference>
<dbReference type="SUPFAM" id="SSF55729">
    <property type="entry name" value="Acyl-CoA N-acyltransferases (Nat)"/>
    <property type="match status" value="1"/>
</dbReference>
<dbReference type="GO" id="GO:0016747">
    <property type="term" value="F:acyltransferase activity, transferring groups other than amino-acyl groups"/>
    <property type="evidence" value="ECO:0007669"/>
    <property type="project" value="InterPro"/>
</dbReference>
<accession>A0A951PK54</accession>
<dbReference type="PROSITE" id="PS51186">
    <property type="entry name" value="GNAT"/>
    <property type="match status" value="1"/>
</dbReference>
<dbReference type="Pfam" id="PF13302">
    <property type="entry name" value="Acetyltransf_3"/>
    <property type="match status" value="1"/>
</dbReference>
<name>A0A951PK54_9CYAN</name>
<organism evidence="2 3">
    <name type="scientific">Symplocastrum torsivum CPER-KK1</name>
    <dbReference type="NCBI Taxonomy" id="450513"/>
    <lineage>
        <taxon>Bacteria</taxon>
        <taxon>Bacillati</taxon>
        <taxon>Cyanobacteriota</taxon>
        <taxon>Cyanophyceae</taxon>
        <taxon>Oscillatoriophycideae</taxon>
        <taxon>Oscillatoriales</taxon>
        <taxon>Microcoleaceae</taxon>
        <taxon>Symplocastrum</taxon>
    </lineage>
</organism>
<dbReference type="InterPro" id="IPR016181">
    <property type="entry name" value="Acyl_CoA_acyltransferase"/>
</dbReference>
<protein>
    <submittedName>
        <fullName evidence="2">GNAT family N-acetyltransferase</fullName>
    </submittedName>
</protein>
<dbReference type="Proteomes" id="UP000753908">
    <property type="component" value="Unassembled WGS sequence"/>
</dbReference>
<gene>
    <name evidence="2" type="ORF">KME25_10045</name>
</gene>
<reference evidence="2" key="2">
    <citation type="journal article" date="2022" name="Microbiol. Resour. Announc.">
        <title>Metagenome Sequencing to Explore Phylogenomics of Terrestrial Cyanobacteria.</title>
        <authorList>
            <person name="Ward R.D."/>
            <person name="Stajich J.E."/>
            <person name="Johansen J.R."/>
            <person name="Huntemann M."/>
            <person name="Clum A."/>
            <person name="Foster B."/>
            <person name="Foster B."/>
            <person name="Roux S."/>
            <person name="Palaniappan K."/>
            <person name="Varghese N."/>
            <person name="Mukherjee S."/>
            <person name="Reddy T.B.K."/>
            <person name="Daum C."/>
            <person name="Copeland A."/>
            <person name="Chen I.A."/>
            <person name="Ivanova N.N."/>
            <person name="Kyrpides N.C."/>
            <person name="Shapiro N."/>
            <person name="Eloe-Fadrosh E.A."/>
            <person name="Pietrasiak N."/>
        </authorList>
    </citation>
    <scope>NUCLEOTIDE SEQUENCE</scope>
    <source>
        <strain evidence="2">CPER-KK1</strain>
    </source>
</reference>
<evidence type="ECO:0000313" key="2">
    <source>
        <dbReference type="EMBL" id="MBW4544766.1"/>
    </source>
</evidence>
<evidence type="ECO:0000313" key="3">
    <source>
        <dbReference type="Proteomes" id="UP000753908"/>
    </source>
</evidence>
<dbReference type="InterPro" id="IPR051531">
    <property type="entry name" value="N-acetyltransferase"/>
</dbReference>
<sequence>MTCVLETSRLELRLCQIEDVQLVHTFWTNDRIRYFLFDNRVISSAEARSHIEDSLANFEQYGYGLWLVFERTIDHLVGFAGFLHSEEGTPSLIYGVHPDRWGYGYAMEAASTVLSYALETLSVPKVRADVDEPNIASVRVLEKLGMRRMGREVVNGHPLLYFEKLRTEDIDVRSLDIKLALCLDDDLH</sequence>
<feature type="domain" description="N-acetyltransferase" evidence="1">
    <location>
        <begin position="10"/>
        <end position="167"/>
    </location>
</feature>
<reference evidence="2" key="1">
    <citation type="submission" date="2021-05" db="EMBL/GenBank/DDBJ databases">
        <authorList>
            <person name="Pietrasiak N."/>
            <person name="Ward R."/>
            <person name="Stajich J.E."/>
            <person name="Kurbessoian T."/>
        </authorList>
    </citation>
    <scope>NUCLEOTIDE SEQUENCE</scope>
    <source>
        <strain evidence="2">CPER-KK1</strain>
    </source>
</reference>
<dbReference type="Gene3D" id="3.40.630.30">
    <property type="match status" value="1"/>
</dbReference>
<dbReference type="PANTHER" id="PTHR43792:SF1">
    <property type="entry name" value="N-ACETYLTRANSFERASE DOMAIN-CONTAINING PROTEIN"/>
    <property type="match status" value="1"/>
</dbReference>
<comment type="caution">
    <text evidence="2">The sequence shown here is derived from an EMBL/GenBank/DDBJ whole genome shotgun (WGS) entry which is preliminary data.</text>
</comment>
<dbReference type="EMBL" id="JAHHIF010000010">
    <property type="protein sequence ID" value="MBW4544766.1"/>
    <property type="molecule type" value="Genomic_DNA"/>
</dbReference>
<dbReference type="InterPro" id="IPR000182">
    <property type="entry name" value="GNAT_dom"/>
</dbReference>
<evidence type="ECO:0000259" key="1">
    <source>
        <dbReference type="PROSITE" id="PS51186"/>
    </source>
</evidence>
<dbReference type="AlphaFoldDB" id="A0A951PK54"/>
<proteinExistence type="predicted"/>